<evidence type="ECO:0000313" key="3">
    <source>
        <dbReference type="Proteomes" id="UP001175271"/>
    </source>
</evidence>
<dbReference type="AlphaFoldDB" id="A0AA39HL13"/>
<feature type="transmembrane region" description="Helical" evidence="1">
    <location>
        <begin position="207"/>
        <end position="226"/>
    </location>
</feature>
<feature type="transmembrane region" description="Helical" evidence="1">
    <location>
        <begin position="123"/>
        <end position="142"/>
    </location>
</feature>
<evidence type="ECO:0000313" key="2">
    <source>
        <dbReference type="EMBL" id="KAK0407310.1"/>
    </source>
</evidence>
<dbReference type="EMBL" id="JAUCMV010000004">
    <property type="protein sequence ID" value="KAK0407310.1"/>
    <property type="molecule type" value="Genomic_DNA"/>
</dbReference>
<organism evidence="2 3">
    <name type="scientific">Steinernema hermaphroditum</name>
    <dbReference type="NCBI Taxonomy" id="289476"/>
    <lineage>
        <taxon>Eukaryota</taxon>
        <taxon>Metazoa</taxon>
        <taxon>Ecdysozoa</taxon>
        <taxon>Nematoda</taxon>
        <taxon>Chromadorea</taxon>
        <taxon>Rhabditida</taxon>
        <taxon>Tylenchina</taxon>
        <taxon>Panagrolaimomorpha</taxon>
        <taxon>Strongyloidoidea</taxon>
        <taxon>Steinernematidae</taxon>
        <taxon>Steinernema</taxon>
    </lineage>
</organism>
<keyword evidence="1" id="KW-0812">Transmembrane</keyword>
<sequence>MLNDTAALNDITLYDGPEEAPLSSKAPSAGNMKVAAANASAQRHPHSYNHRHKKFPINYVINQDSKLPHFDNGEAADVNRKASTGTLNRLILVAQALESEVDNQRKNDVNGGRIVFTIRTANMILLILVNTLILTGVGQYNHKNGGRHSLMLTFDKWYYRAAMNLPISFQEMRLTGQYFAVTVTMTLLLGTLLQQVLHFCEFRYSRLMCMCYSFGSVPFALFVFGLEMHYSACPWLNDFYRSELMRKDYSSVEPYFDSQCGINGWALAGIFSLLSCGLFVSEGLICAFFRPDSASHMAAGKSEPITVL</sequence>
<protein>
    <submittedName>
        <fullName evidence="2">Uncharacterized protein</fullName>
    </submittedName>
</protein>
<name>A0AA39HL13_9BILA</name>
<comment type="caution">
    <text evidence="2">The sequence shown here is derived from an EMBL/GenBank/DDBJ whole genome shotgun (WGS) entry which is preliminary data.</text>
</comment>
<keyword evidence="1" id="KW-1133">Transmembrane helix</keyword>
<dbReference type="Proteomes" id="UP001175271">
    <property type="component" value="Unassembled WGS sequence"/>
</dbReference>
<accession>A0AA39HL13</accession>
<gene>
    <name evidence="2" type="ORF">QR680_019129</name>
</gene>
<feature type="transmembrane region" description="Helical" evidence="1">
    <location>
        <begin position="265"/>
        <end position="289"/>
    </location>
</feature>
<proteinExistence type="predicted"/>
<keyword evidence="1" id="KW-0472">Membrane</keyword>
<keyword evidence="3" id="KW-1185">Reference proteome</keyword>
<reference evidence="2" key="1">
    <citation type="submission" date="2023-06" db="EMBL/GenBank/DDBJ databases">
        <title>Genomic analysis of the entomopathogenic nematode Steinernema hermaphroditum.</title>
        <authorList>
            <person name="Schwarz E.M."/>
            <person name="Heppert J.K."/>
            <person name="Baniya A."/>
            <person name="Schwartz H.T."/>
            <person name="Tan C.-H."/>
            <person name="Antoshechkin I."/>
            <person name="Sternberg P.W."/>
            <person name="Goodrich-Blair H."/>
            <person name="Dillman A.R."/>
        </authorList>
    </citation>
    <scope>NUCLEOTIDE SEQUENCE</scope>
    <source>
        <strain evidence="2">PS9179</strain>
        <tissue evidence="2">Whole animal</tissue>
    </source>
</reference>
<evidence type="ECO:0000256" key="1">
    <source>
        <dbReference type="SAM" id="Phobius"/>
    </source>
</evidence>
<feature type="transmembrane region" description="Helical" evidence="1">
    <location>
        <begin position="178"/>
        <end position="200"/>
    </location>
</feature>